<organism evidence="2 3">
    <name type="scientific">Rangifer tarandus platyrhynchus</name>
    <name type="common">Svalbard reindeer</name>
    <dbReference type="NCBI Taxonomy" id="3082113"/>
    <lineage>
        <taxon>Eukaryota</taxon>
        <taxon>Metazoa</taxon>
        <taxon>Chordata</taxon>
        <taxon>Craniata</taxon>
        <taxon>Vertebrata</taxon>
        <taxon>Euteleostomi</taxon>
        <taxon>Mammalia</taxon>
        <taxon>Eutheria</taxon>
        <taxon>Laurasiatheria</taxon>
        <taxon>Artiodactyla</taxon>
        <taxon>Ruminantia</taxon>
        <taxon>Pecora</taxon>
        <taxon>Cervidae</taxon>
        <taxon>Odocoileinae</taxon>
        <taxon>Rangifer</taxon>
    </lineage>
</organism>
<evidence type="ECO:0000313" key="3">
    <source>
        <dbReference type="Proteomes" id="UP001176941"/>
    </source>
</evidence>
<name>A0ABN8YVH1_RANTA</name>
<protein>
    <submittedName>
        <fullName evidence="2">Uncharacterized protein</fullName>
    </submittedName>
</protein>
<dbReference type="EMBL" id="OX459959">
    <property type="protein sequence ID" value="CAI9164433.1"/>
    <property type="molecule type" value="Genomic_DNA"/>
</dbReference>
<keyword evidence="3" id="KW-1185">Reference proteome</keyword>
<gene>
    <name evidence="2" type="ORF">MRATA1EN1_LOCUS13395</name>
</gene>
<evidence type="ECO:0000313" key="2">
    <source>
        <dbReference type="EMBL" id="CAI9164433.1"/>
    </source>
</evidence>
<reference evidence="2" key="1">
    <citation type="submission" date="2023-04" db="EMBL/GenBank/DDBJ databases">
        <authorList>
            <consortium name="ELIXIR-Norway"/>
        </authorList>
    </citation>
    <scope>NUCLEOTIDE SEQUENCE [LARGE SCALE GENOMIC DNA]</scope>
</reference>
<evidence type="ECO:0000256" key="1">
    <source>
        <dbReference type="SAM" id="MobiDB-lite"/>
    </source>
</evidence>
<accession>A0ABN8YVH1</accession>
<feature type="region of interest" description="Disordered" evidence="1">
    <location>
        <begin position="60"/>
        <end position="83"/>
    </location>
</feature>
<proteinExistence type="predicted"/>
<sequence length="83" mass="8933">MSWQALPSAKPPKTISLRPLRASGCLYKSGKDETKEKVGPVVGGRASLSPGVLTDLGSFVSRSQPRRQIQDPSKQPSNACLRK</sequence>
<dbReference type="Proteomes" id="UP001176941">
    <property type="component" value="Chromosome 23"/>
</dbReference>